<dbReference type="RefSeq" id="WP_090123740.1">
    <property type="nucleotide sequence ID" value="NZ_CP045300.1"/>
</dbReference>
<evidence type="ECO:0000256" key="8">
    <source>
        <dbReference type="ARBA" id="ARBA00023136"/>
    </source>
</evidence>
<keyword evidence="6 10" id="KW-1133">Transmembrane helix</keyword>
<dbReference type="InterPro" id="IPR036318">
    <property type="entry name" value="FAD-bd_PCMH-like_sf"/>
</dbReference>
<dbReference type="PANTHER" id="PTHR22777:SF15">
    <property type="entry name" value="UPF0053 INNER MEMBRANE PROTEIN YOAE"/>
    <property type="match status" value="1"/>
</dbReference>
<evidence type="ECO:0000313" key="12">
    <source>
        <dbReference type="EMBL" id="SFU08267.1"/>
    </source>
</evidence>
<evidence type="ECO:0000256" key="7">
    <source>
        <dbReference type="ARBA" id="ARBA00023122"/>
    </source>
</evidence>
<reference evidence="13" key="1">
    <citation type="submission" date="2016-10" db="EMBL/GenBank/DDBJ databases">
        <authorList>
            <person name="Varghese N."/>
            <person name="Submissions S."/>
        </authorList>
    </citation>
    <scope>NUCLEOTIDE SEQUENCE [LARGE SCALE GENOMIC DNA]</scope>
    <source>
        <strain evidence="13">Ah-143</strain>
    </source>
</reference>
<dbReference type="GO" id="GO:0050660">
    <property type="term" value="F:flavin adenine dinucleotide binding"/>
    <property type="evidence" value="ECO:0007669"/>
    <property type="project" value="InterPro"/>
</dbReference>
<proteinExistence type="inferred from homology"/>
<evidence type="ECO:0000259" key="11">
    <source>
        <dbReference type="PROSITE" id="PS51371"/>
    </source>
</evidence>
<sequence length="519" mass="56585">MEFLMDPSIWVGLLTLVVLEIVLGIDNLVFIAILADKLPPKQRDKARLLGLSLALVMRLGLLSLISWMVTLTQPLFSVGSFNFSGRDLIMLFGGVFLLFKATTELHERLENREHDGGHGKGYASFWVVVLQIVILDAVFSLDAVITAVGMVNHLPVMMAAVVIAMAVMLLASKPLTRFVNQHPTVVVLCLSFLLMIGLSLVAEGFGFHIPKGYLYAAIGFSIIIEFFNQLARRNFIRHQSNLPLRARTAEAILRLMGGRRQASPQIETDSKAAVPVPEGAFAEEERYMINGVLTLASRSLRSIMTPRGDISWVDANLSVDQIRQQLLSSPHSLFPVCRGELDEVIGIVRAKEMLVALEEGTDVAAIAAASPAIVVPETLDPIKLLAVLRRARGSFVIVTNEFGMVQGLVTPLDVLEAIAGEFPDADETLEIVADGDGWLVKGTTDLHALQNTLGIDNLVNDDEDIATVAGLVISAKGQIPPAGEVLEIAPLHITVVEANDYRVDLVRIIKEQAEQDEEE</sequence>
<evidence type="ECO:0000256" key="2">
    <source>
        <dbReference type="ARBA" id="ARBA00006337"/>
    </source>
</evidence>
<dbReference type="Gene3D" id="3.10.580.10">
    <property type="entry name" value="CBS-domain"/>
    <property type="match status" value="1"/>
</dbReference>
<dbReference type="Pfam" id="PF03471">
    <property type="entry name" value="CorC_HlyC"/>
    <property type="match status" value="1"/>
</dbReference>
<feature type="transmembrane region" description="Helical" evidence="10">
    <location>
        <begin position="213"/>
        <end position="231"/>
    </location>
</feature>
<dbReference type="Gene3D" id="3.30.465.10">
    <property type="match status" value="1"/>
</dbReference>
<dbReference type="PROSITE" id="PS51371">
    <property type="entry name" value="CBS"/>
    <property type="match status" value="2"/>
</dbReference>
<keyword evidence="8 10" id="KW-0472">Membrane</keyword>
<keyword evidence="3" id="KW-1003">Cell membrane</keyword>
<feature type="domain" description="CBS" evidence="11">
    <location>
        <begin position="368"/>
        <end position="427"/>
    </location>
</feature>
<dbReference type="InterPro" id="IPR005496">
    <property type="entry name" value="Integral_membrane_TerC"/>
</dbReference>
<evidence type="ECO:0000256" key="5">
    <source>
        <dbReference type="ARBA" id="ARBA00022737"/>
    </source>
</evidence>
<evidence type="ECO:0000256" key="4">
    <source>
        <dbReference type="ARBA" id="ARBA00022692"/>
    </source>
</evidence>
<dbReference type="FunFam" id="3.10.580.10:FF:000008">
    <property type="entry name" value="Integral membrane protein TerC"/>
    <property type="match status" value="1"/>
</dbReference>
<dbReference type="EMBL" id="FPAU01000004">
    <property type="protein sequence ID" value="SFU08267.1"/>
    <property type="molecule type" value="Genomic_DNA"/>
</dbReference>
<dbReference type="InterPro" id="IPR000644">
    <property type="entry name" value="CBS_dom"/>
</dbReference>
<dbReference type="CDD" id="cd04590">
    <property type="entry name" value="CBS_pair_CorC_HlyC_assoc"/>
    <property type="match status" value="1"/>
</dbReference>
<keyword evidence="7 9" id="KW-0129">CBS domain</keyword>
<dbReference type="SMART" id="SM01091">
    <property type="entry name" value="CorC_HlyC"/>
    <property type="match status" value="1"/>
</dbReference>
<dbReference type="PANTHER" id="PTHR22777">
    <property type="entry name" value="HEMOLYSIN-RELATED"/>
    <property type="match status" value="1"/>
</dbReference>
<feature type="transmembrane region" description="Helical" evidence="10">
    <location>
        <begin position="184"/>
        <end position="207"/>
    </location>
</feature>
<dbReference type="Pfam" id="PF03741">
    <property type="entry name" value="TerC"/>
    <property type="match status" value="1"/>
</dbReference>
<gene>
    <name evidence="12" type="ORF">SAMN05192562_104569</name>
</gene>
<comment type="similarity">
    <text evidence="2">Belongs to the UPF0053 family.</text>
</comment>
<dbReference type="Pfam" id="PF00571">
    <property type="entry name" value="CBS"/>
    <property type="match status" value="1"/>
</dbReference>
<evidence type="ECO:0000256" key="10">
    <source>
        <dbReference type="SAM" id="Phobius"/>
    </source>
</evidence>
<evidence type="ECO:0000256" key="3">
    <source>
        <dbReference type="ARBA" id="ARBA00022475"/>
    </source>
</evidence>
<dbReference type="Proteomes" id="UP000199187">
    <property type="component" value="Unassembled WGS sequence"/>
</dbReference>
<feature type="transmembrane region" description="Helical" evidence="10">
    <location>
        <begin position="12"/>
        <end position="34"/>
    </location>
</feature>
<dbReference type="InterPro" id="IPR044751">
    <property type="entry name" value="Ion_transp-like_CBS"/>
</dbReference>
<dbReference type="SUPFAM" id="SSF54631">
    <property type="entry name" value="CBS-domain pair"/>
    <property type="match status" value="1"/>
</dbReference>
<name>A0A1I7D9E1_9ENTR</name>
<evidence type="ECO:0000256" key="9">
    <source>
        <dbReference type="PROSITE-ProRule" id="PRU00703"/>
    </source>
</evidence>
<feature type="transmembrane region" description="Helical" evidence="10">
    <location>
        <begin position="154"/>
        <end position="172"/>
    </location>
</feature>
<feature type="transmembrane region" description="Helical" evidence="10">
    <location>
        <begin position="46"/>
        <end position="68"/>
    </location>
</feature>
<feature type="transmembrane region" description="Helical" evidence="10">
    <location>
        <begin position="125"/>
        <end position="148"/>
    </location>
</feature>
<keyword evidence="13" id="KW-1185">Reference proteome</keyword>
<keyword evidence="5" id="KW-0677">Repeat</keyword>
<keyword evidence="4 10" id="KW-0812">Transmembrane</keyword>
<organism evidence="12 13">
    <name type="scientific">Kosakonia arachidis</name>
    <dbReference type="NCBI Taxonomy" id="551989"/>
    <lineage>
        <taxon>Bacteria</taxon>
        <taxon>Pseudomonadati</taxon>
        <taxon>Pseudomonadota</taxon>
        <taxon>Gammaproteobacteria</taxon>
        <taxon>Enterobacterales</taxon>
        <taxon>Enterobacteriaceae</taxon>
        <taxon>Kosakonia</taxon>
    </lineage>
</organism>
<feature type="domain" description="CBS" evidence="11">
    <location>
        <begin position="304"/>
        <end position="363"/>
    </location>
</feature>
<evidence type="ECO:0000256" key="6">
    <source>
        <dbReference type="ARBA" id="ARBA00022989"/>
    </source>
</evidence>
<dbReference type="InterPro" id="IPR005170">
    <property type="entry name" value="Transptr-assoc_dom"/>
</dbReference>
<evidence type="ECO:0000313" key="13">
    <source>
        <dbReference type="Proteomes" id="UP000199187"/>
    </source>
</evidence>
<feature type="transmembrane region" description="Helical" evidence="10">
    <location>
        <begin position="88"/>
        <end position="105"/>
    </location>
</feature>
<protein>
    <submittedName>
        <fullName evidence="12">Membrane protein TerC, possibly involved in tellurium resistance</fullName>
    </submittedName>
</protein>
<comment type="subcellular location">
    <subcellularLocation>
        <location evidence="1">Cell membrane</location>
        <topology evidence="1">Multi-pass membrane protein</topology>
    </subcellularLocation>
</comment>
<dbReference type="SUPFAM" id="SSF56176">
    <property type="entry name" value="FAD-binding/transporter-associated domain-like"/>
    <property type="match status" value="1"/>
</dbReference>
<dbReference type="InterPro" id="IPR046342">
    <property type="entry name" value="CBS_dom_sf"/>
</dbReference>
<accession>A0A1I7D9E1</accession>
<dbReference type="InterPro" id="IPR016169">
    <property type="entry name" value="FAD-bd_PCMH_sub2"/>
</dbReference>
<evidence type="ECO:0000256" key="1">
    <source>
        <dbReference type="ARBA" id="ARBA00004651"/>
    </source>
</evidence>
<dbReference type="AlphaFoldDB" id="A0A1I7D9E1"/>
<dbReference type="GO" id="GO:0005886">
    <property type="term" value="C:plasma membrane"/>
    <property type="evidence" value="ECO:0007669"/>
    <property type="project" value="UniProtKB-SubCell"/>
</dbReference>
<dbReference type="OrthoDB" id="9805314at2"/>